<dbReference type="Proteomes" id="UP000239576">
    <property type="component" value="Unassembled WGS sequence"/>
</dbReference>
<protein>
    <submittedName>
        <fullName evidence="1">Uncharacterized protein</fullName>
    </submittedName>
</protein>
<proteinExistence type="predicted"/>
<reference evidence="2" key="1">
    <citation type="submission" date="2018-02" db="EMBL/GenBank/DDBJ databases">
        <authorList>
            <person name="Moore K."/>
            <person name="Momper L."/>
        </authorList>
    </citation>
    <scope>NUCLEOTIDE SEQUENCE [LARGE SCALE GENOMIC DNA]</scope>
    <source>
        <strain evidence="2">ULC18</strain>
    </source>
</reference>
<dbReference type="RefSeq" id="WP_106255129.1">
    <property type="nucleotide sequence ID" value="NZ_CAWNSW010000083.1"/>
</dbReference>
<evidence type="ECO:0000313" key="1">
    <source>
        <dbReference type="EMBL" id="PSB33417.1"/>
    </source>
</evidence>
<keyword evidence="2" id="KW-1185">Reference proteome</keyword>
<dbReference type="EMBL" id="PVWK01000018">
    <property type="protein sequence ID" value="PSB33417.1"/>
    <property type="molecule type" value="Genomic_DNA"/>
</dbReference>
<gene>
    <name evidence="1" type="ORF">C7B82_04540</name>
</gene>
<sequence>MSYCLQSFLATQNFEAAWYCYKSWSDFQQELGRAGEIEFVGCRVNGKNCWEVFITQALHDERAKRLFNPAKPSVQHNQTLIYPC</sequence>
<reference evidence="1 2" key="2">
    <citation type="submission" date="2018-03" db="EMBL/GenBank/DDBJ databases">
        <title>The ancient ancestry and fast evolution of plastids.</title>
        <authorList>
            <person name="Moore K.R."/>
            <person name="Magnabosco C."/>
            <person name="Momper L."/>
            <person name="Gold D.A."/>
            <person name="Bosak T."/>
            <person name="Fournier G.P."/>
        </authorList>
    </citation>
    <scope>NUCLEOTIDE SEQUENCE [LARGE SCALE GENOMIC DNA]</scope>
    <source>
        <strain evidence="1 2">ULC18</strain>
    </source>
</reference>
<organism evidence="1 2">
    <name type="scientific">Stenomitos frigidus ULC18</name>
    <dbReference type="NCBI Taxonomy" id="2107698"/>
    <lineage>
        <taxon>Bacteria</taxon>
        <taxon>Bacillati</taxon>
        <taxon>Cyanobacteriota</taxon>
        <taxon>Cyanophyceae</taxon>
        <taxon>Leptolyngbyales</taxon>
        <taxon>Leptolyngbyaceae</taxon>
        <taxon>Stenomitos</taxon>
    </lineage>
</organism>
<evidence type="ECO:0000313" key="2">
    <source>
        <dbReference type="Proteomes" id="UP000239576"/>
    </source>
</evidence>
<accession>A0A2T1EKY9</accession>
<comment type="caution">
    <text evidence="1">The sequence shown here is derived from an EMBL/GenBank/DDBJ whole genome shotgun (WGS) entry which is preliminary data.</text>
</comment>
<dbReference type="AlphaFoldDB" id="A0A2T1EKY9"/>
<name>A0A2T1EKY9_9CYAN</name>